<accession>A0A2S2DZK7</accession>
<proteinExistence type="predicted"/>
<dbReference type="AlphaFoldDB" id="A0A2S2DZK7"/>
<reference evidence="1 2" key="1">
    <citation type="submission" date="2018-05" db="EMBL/GenBank/DDBJ databases">
        <title>Salinimonas sp. HMF8227 Genome sequencing and assembly.</title>
        <authorList>
            <person name="Kang H."/>
            <person name="Kang J."/>
            <person name="Cha I."/>
            <person name="Kim H."/>
            <person name="Joh K."/>
        </authorList>
    </citation>
    <scope>NUCLEOTIDE SEQUENCE [LARGE SCALE GENOMIC DNA]</scope>
    <source>
        <strain evidence="1 2">HMF8227</strain>
    </source>
</reference>
<gene>
    <name evidence="1" type="ORF">HMF8227_00285</name>
</gene>
<evidence type="ECO:0000313" key="2">
    <source>
        <dbReference type="Proteomes" id="UP000245728"/>
    </source>
</evidence>
<keyword evidence="2" id="KW-1185">Reference proteome</keyword>
<evidence type="ECO:0008006" key="3">
    <source>
        <dbReference type="Google" id="ProtNLM"/>
    </source>
</evidence>
<organism evidence="1 2">
    <name type="scientific">Saliniradius amylolyticus</name>
    <dbReference type="NCBI Taxonomy" id="2183582"/>
    <lineage>
        <taxon>Bacteria</taxon>
        <taxon>Pseudomonadati</taxon>
        <taxon>Pseudomonadota</taxon>
        <taxon>Gammaproteobacteria</taxon>
        <taxon>Alteromonadales</taxon>
        <taxon>Alteromonadaceae</taxon>
        <taxon>Saliniradius</taxon>
    </lineage>
</organism>
<dbReference type="EMBL" id="CP029347">
    <property type="protein sequence ID" value="AWL10793.1"/>
    <property type="molecule type" value="Genomic_DNA"/>
</dbReference>
<evidence type="ECO:0000313" key="1">
    <source>
        <dbReference type="EMBL" id="AWL10793.1"/>
    </source>
</evidence>
<name>A0A2S2DZK7_9ALTE</name>
<dbReference type="Proteomes" id="UP000245728">
    <property type="component" value="Chromosome"/>
</dbReference>
<dbReference type="KEGG" id="salh:HMF8227_00285"/>
<protein>
    <recommendedName>
        <fullName evidence="3">MSHA biogenesis protein MshP</fullName>
    </recommendedName>
</protein>
<sequence length="128" mass="14034">MMSVFVMVVIALLGLALTKMLSASNNAIVYEVYGVRALYVARAGLEHKLAEVFPLNGGTRQCESDDDNDDQQTINAQGLAGCRFNVQCAEETYSDSTYFRFKSEGLCVAANNVVISRTLRVDAQELNN</sequence>